<evidence type="ECO:0000256" key="8">
    <source>
        <dbReference type="ARBA" id="ARBA00047417"/>
    </source>
</evidence>
<dbReference type="GO" id="GO:0036374">
    <property type="term" value="F:glutathione hydrolase activity"/>
    <property type="evidence" value="ECO:0007669"/>
    <property type="project" value="UniProtKB-UniRule"/>
</dbReference>
<evidence type="ECO:0000256" key="1">
    <source>
        <dbReference type="ARBA" id="ARBA00001049"/>
    </source>
</evidence>
<keyword evidence="13" id="KW-1185">Reference proteome</keyword>
<dbReference type="SUPFAM" id="SSF56235">
    <property type="entry name" value="N-terminal nucleophile aminohydrolases (Ntn hydrolases)"/>
    <property type="match status" value="1"/>
</dbReference>
<dbReference type="InterPro" id="IPR029055">
    <property type="entry name" value="Ntn_hydrolases_N"/>
</dbReference>
<dbReference type="Gene3D" id="3.60.20.40">
    <property type="match status" value="1"/>
</dbReference>
<organism evidence="12 13">
    <name type="scientific">Leptospira weilii serovar Ranarum str. ICFT</name>
    <dbReference type="NCBI Taxonomy" id="1218598"/>
    <lineage>
        <taxon>Bacteria</taxon>
        <taxon>Pseudomonadati</taxon>
        <taxon>Spirochaetota</taxon>
        <taxon>Spirochaetia</taxon>
        <taxon>Leptospirales</taxon>
        <taxon>Leptospiraceae</taxon>
        <taxon>Leptospira</taxon>
    </lineage>
</organism>
<evidence type="ECO:0000256" key="3">
    <source>
        <dbReference type="ARBA" id="ARBA00009381"/>
    </source>
</evidence>
<dbReference type="GO" id="GO:0006750">
    <property type="term" value="P:glutathione biosynthetic process"/>
    <property type="evidence" value="ECO:0007669"/>
    <property type="project" value="UniProtKB-KW"/>
</dbReference>
<dbReference type="InterPro" id="IPR000101">
    <property type="entry name" value="GGT_peptidase"/>
</dbReference>
<gene>
    <name evidence="12" type="primary">ggt</name>
    <name evidence="12" type="ORF">LEP1GSC060_1218</name>
</gene>
<evidence type="ECO:0000313" key="13">
    <source>
        <dbReference type="Proteomes" id="UP000012313"/>
    </source>
</evidence>
<proteinExistence type="inferred from homology"/>
<comment type="subunit">
    <text evidence="11">This enzyme consists of two polypeptide chains, which are synthesized in precursor form from a single polypeptide.</text>
</comment>
<dbReference type="PANTHER" id="PTHR43199:SF1">
    <property type="entry name" value="GLUTATHIONE HYDROLASE PROENZYME"/>
    <property type="match status" value="1"/>
</dbReference>
<reference evidence="12" key="1">
    <citation type="submission" date="2013-03" db="EMBL/GenBank/DDBJ databases">
        <authorList>
            <person name="Harkins D.M."/>
            <person name="Durkin A.S."/>
            <person name="Brinkac L.M."/>
            <person name="Haft D.H."/>
            <person name="Selengut J.D."/>
            <person name="Sanka R."/>
            <person name="DePew J."/>
            <person name="Purushe J."/>
            <person name="Hartskeerl R.A."/>
            <person name="Ahmed A."/>
            <person name="van der Linden H."/>
            <person name="Goris M.G.A."/>
            <person name="Vinetz J.M."/>
            <person name="Sutton G.G."/>
            <person name="Nierman W.C."/>
            <person name="Fouts D.E."/>
        </authorList>
    </citation>
    <scope>NUCLEOTIDE SEQUENCE [LARGE SCALE GENOMIC DNA]</scope>
    <source>
        <strain evidence="12">ICFT</strain>
    </source>
</reference>
<dbReference type="STRING" id="1218598.LEP1GSC060_1218"/>
<evidence type="ECO:0000256" key="6">
    <source>
        <dbReference type="ARBA" id="ARBA00023145"/>
    </source>
</evidence>
<feature type="binding site" evidence="10">
    <location>
        <position position="119"/>
    </location>
    <ligand>
        <name>L-glutamate</name>
        <dbReference type="ChEBI" id="CHEBI:29985"/>
    </ligand>
</feature>
<dbReference type="InterPro" id="IPR043137">
    <property type="entry name" value="GGT_ssub_C"/>
</dbReference>
<feature type="binding site" evidence="10">
    <location>
        <begin position="460"/>
        <end position="461"/>
    </location>
    <ligand>
        <name>L-glutamate</name>
        <dbReference type="ChEBI" id="CHEBI:29985"/>
    </ligand>
</feature>
<comment type="similarity">
    <text evidence="3 11">Belongs to the gamma-glutamyltransferase family.</text>
</comment>
<comment type="catalytic activity">
    <reaction evidence="8 11">
        <text>an N-terminal (5-L-glutamyl)-[peptide] + an alpha-amino acid = 5-L-glutamyl amino acid + an N-terminal L-alpha-aminoacyl-[peptide]</text>
        <dbReference type="Rhea" id="RHEA:23904"/>
        <dbReference type="Rhea" id="RHEA-COMP:9780"/>
        <dbReference type="Rhea" id="RHEA-COMP:9795"/>
        <dbReference type="ChEBI" id="CHEBI:77644"/>
        <dbReference type="ChEBI" id="CHEBI:78597"/>
        <dbReference type="ChEBI" id="CHEBI:78599"/>
        <dbReference type="ChEBI" id="CHEBI:78608"/>
        <dbReference type="EC" id="2.3.2.2"/>
    </reaction>
</comment>
<dbReference type="OrthoDB" id="9781342at2"/>
<dbReference type="AlphaFoldDB" id="N1WKH7"/>
<evidence type="ECO:0000256" key="11">
    <source>
        <dbReference type="RuleBase" id="RU368036"/>
    </source>
</evidence>
<dbReference type="InterPro" id="IPR051792">
    <property type="entry name" value="GGT_bact"/>
</dbReference>
<dbReference type="GO" id="GO:0006751">
    <property type="term" value="P:glutathione catabolic process"/>
    <property type="evidence" value="ECO:0007669"/>
    <property type="project" value="UniProtKB-UniRule"/>
</dbReference>
<dbReference type="Pfam" id="PF01019">
    <property type="entry name" value="G_glu_transpept"/>
    <property type="match status" value="1"/>
</dbReference>
<feature type="binding site" evidence="10">
    <location>
        <position position="482"/>
    </location>
    <ligand>
        <name>L-glutamate</name>
        <dbReference type="ChEBI" id="CHEBI:29985"/>
    </ligand>
</feature>
<comment type="PTM">
    <text evidence="11">Cleaved by autocatalysis into a large and a small subunit.</text>
</comment>
<dbReference type="EC" id="3.4.19.13" evidence="11"/>
<evidence type="ECO:0000256" key="4">
    <source>
        <dbReference type="ARBA" id="ARBA00022679"/>
    </source>
</evidence>
<dbReference type="PANTHER" id="PTHR43199">
    <property type="entry name" value="GLUTATHIONE HYDROLASE"/>
    <property type="match status" value="1"/>
</dbReference>
<keyword evidence="11" id="KW-0317">Glutathione biosynthesis</keyword>
<comment type="catalytic activity">
    <reaction evidence="2 11">
        <text>glutathione + H2O = L-cysteinylglycine + L-glutamate</text>
        <dbReference type="Rhea" id="RHEA:28807"/>
        <dbReference type="ChEBI" id="CHEBI:15377"/>
        <dbReference type="ChEBI" id="CHEBI:29985"/>
        <dbReference type="ChEBI" id="CHEBI:57925"/>
        <dbReference type="ChEBI" id="CHEBI:61694"/>
        <dbReference type="EC" id="3.4.19.13"/>
    </reaction>
</comment>
<dbReference type="InterPro" id="IPR043138">
    <property type="entry name" value="GGT_lsub"/>
</dbReference>
<dbReference type="Gene3D" id="1.10.246.130">
    <property type="match status" value="1"/>
</dbReference>
<name>N1WKH7_9LEPT</name>
<dbReference type="EMBL" id="AOHC02000035">
    <property type="protein sequence ID" value="EMY77619.1"/>
    <property type="molecule type" value="Genomic_DNA"/>
</dbReference>
<evidence type="ECO:0000256" key="10">
    <source>
        <dbReference type="PIRSR" id="PIRSR600101-2"/>
    </source>
</evidence>
<keyword evidence="4 11" id="KW-0808">Transferase</keyword>
<keyword evidence="6 11" id="KW-0865">Zymogen</keyword>
<accession>N1WKH7</accession>
<evidence type="ECO:0000256" key="7">
    <source>
        <dbReference type="ARBA" id="ARBA00023315"/>
    </source>
</evidence>
<comment type="catalytic activity">
    <reaction evidence="1 11">
        <text>an S-substituted glutathione + H2O = an S-substituted L-cysteinylglycine + L-glutamate</text>
        <dbReference type="Rhea" id="RHEA:59468"/>
        <dbReference type="ChEBI" id="CHEBI:15377"/>
        <dbReference type="ChEBI" id="CHEBI:29985"/>
        <dbReference type="ChEBI" id="CHEBI:90779"/>
        <dbReference type="ChEBI" id="CHEBI:143103"/>
        <dbReference type="EC" id="3.4.19.13"/>
    </reaction>
</comment>
<feature type="active site" description="Nucleophile" evidence="9">
    <location>
        <position position="389"/>
    </location>
</feature>
<dbReference type="GO" id="GO:0103068">
    <property type="term" value="F:leukotriene C4 gamma-glutamyl transferase activity"/>
    <property type="evidence" value="ECO:0007669"/>
    <property type="project" value="UniProtKB-EC"/>
</dbReference>
<dbReference type="Proteomes" id="UP000012313">
    <property type="component" value="Unassembled WGS sequence"/>
</dbReference>
<dbReference type="EC" id="2.3.2.2" evidence="11"/>
<dbReference type="RefSeq" id="WP_003003341.1">
    <property type="nucleotide sequence ID" value="NZ_AOHC02000035.1"/>
</dbReference>
<feature type="binding site" evidence="10">
    <location>
        <begin position="407"/>
        <end position="409"/>
    </location>
    <ligand>
        <name>L-glutamate</name>
        <dbReference type="ChEBI" id="CHEBI:29985"/>
    </ligand>
</feature>
<sequence>MKQITIRIVLILLLFSCRETSLTIEGKNVSTDLLVTPSHQKKHSDFFSERLNLMIASDSPEATQAGIEVGLLGGNVVDVAVATSFAISVTRPHSTGLGGGGFLVLYLKEFPEPIAFDFRERAPNASSRDMYQRKPKEDSLFGFRAVGVPGNVAGLVQIQKRYGKLSLKAVIAPAILLAEKGFPVYPDLQSAIQKSSKDMDEEMKTIFLPGGKVPELKSVLVQKDLANSLRLISETGEKEFYRGKIANLITTAMKTKGGLITSRDLSDFKVIEKKTVQTKYRDYTIYTMPPPSSGVHLLTMLSMAETKPLQEIYAKDPVVYYHFITEVMRRGYADRAILGGDPAFTKIPLSRLLSKKYAAEKISDFDPKIASSSSSFLKTLNFGVESPQTTHISVMDREGNAVSTTQSINFRFGASVMAPGTGIVLNDTMDDFSRAPGEPNVYGLIGAEANSILPKKTPLSSMSPTIVFKGKEPFLVTGAPGGSYIVNAVLQSLVYNLDFNLTLYESVARGRIHHQFFPDAVFIEKSVNERNVFDGLSSRKHDLRIAPNFAKLFSVKRENGMLYGASDPRGEGNTGGL</sequence>
<feature type="binding site" evidence="10">
    <location>
        <position position="431"/>
    </location>
    <ligand>
        <name>L-glutamate</name>
        <dbReference type="ChEBI" id="CHEBI:29985"/>
    </ligand>
</feature>
<evidence type="ECO:0000313" key="12">
    <source>
        <dbReference type="EMBL" id="EMY77619.1"/>
    </source>
</evidence>
<dbReference type="PRINTS" id="PR01210">
    <property type="entry name" value="GGTRANSPTASE"/>
</dbReference>
<evidence type="ECO:0000256" key="2">
    <source>
        <dbReference type="ARBA" id="ARBA00001089"/>
    </source>
</evidence>
<comment type="caution">
    <text evidence="12">The sequence shown here is derived from an EMBL/GenBank/DDBJ whole genome shotgun (WGS) entry which is preliminary data.</text>
</comment>
<evidence type="ECO:0000256" key="5">
    <source>
        <dbReference type="ARBA" id="ARBA00022801"/>
    </source>
</evidence>
<keyword evidence="7 11" id="KW-0012">Acyltransferase</keyword>
<dbReference type="UniPathway" id="UPA00204"/>
<protein>
    <recommendedName>
        <fullName evidence="11">Glutathione hydrolase proenzyme</fullName>
        <ecNumber evidence="11">2.3.2.2</ecNumber>
        <ecNumber evidence="11">3.4.19.13</ecNumber>
    </recommendedName>
    <component>
        <recommendedName>
            <fullName evidence="11">Glutathione hydrolase large chain</fullName>
        </recommendedName>
    </component>
    <component>
        <recommendedName>
            <fullName evidence="11">Glutathione hydrolase small chain</fullName>
        </recommendedName>
    </component>
</protein>
<evidence type="ECO:0000256" key="9">
    <source>
        <dbReference type="PIRSR" id="PIRSR600101-1"/>
    </source>
</evidence>
<comment type="pathway">
    <text evidence="11">Sulfur metabolism; glutathione metabolism.</text>
</comment>
<keyword evidence="5 11" id="KW-0378">Hydrolase</keyword>
<dbReference type="NCBIfam" id="TIGR00066">
    <property type="entry name" value="g_glut_trans"/>
    <property type="match status" value="1"/>
</dbReference>